<dbReference type="RefSeq" id="WP_394471423.1">
    <property type="nucleotide sequence ID" value="NZ_JBIGHY010000005.1"/>
</dbReference>
<organism evidence="1 2">
    <name type="scientific">Pelomonas dachongensis</name>
    <dbReference type="NCBI Taxonomy" id="3299029"/>
    <lineage>
        <taxon>Bacteria</taxon>
        <taxon>Pseudomonadati</taxon>
        <taxon>Pseudomonadota</taxon>
        <taxon>Betaproteobacteria</taxon>
        <taxon>Burkholderiales</taxon>
        <taxon>Sphaerotilaceae</taxon>
        <taxon>Roseateles</taxon>
    </lineage>
</organism>
<accession>A0ABW7EPJ1</accession>
<evidence type="ECO:0008006" key="3">
    <source>
        <dbReference type="Google" id="ProtNLM"/>
    </source>
</evidence>
<protein>
    <recommendedName>
        <fullName evidence="3">DUF3014 domain-containing protein</fullName>
    </recommendedName>
</protein>
<keyword evidence="2" id="KW-1185">Reference proteome</keyword>
<name>A0ABW7EPJ1_9BURK</name>
<evidence type="ECO:0000313" key="2">
    <source>
        <dbReference type="Proteomes" id="UP001606300"/>
    </source>
</evidence>
<gene>
    <name evidence="1" type="ORF">ACG02S_15775</name>
</gene>
<sequence>MNKQSRRRLTIAVGVVVVVGLVLTFAGMSAEPDAAGLPAAAAAQAPLVPGRTAAVQSTGPSPSVPVAAPPAATESLVAPTGPRISVPIDWALYPGTLQTQIQQALQKHDGVMAADLARKLRECDITARLMRPESIQRQVAAGGDPALSAVRDAEFQAYHRILANCQTVVGDPVQLRSALLDVAVARGVIGAAVESFNLGQRRPEVLESLVRDAVAGHVFSLIPVTSNKPALFGMSLDQQRSLRLAFEIAANDPEVGALIRPYVGMAESLAGVFVGKLGYRFDHDGLTYEMRRQAQLTAQHIVERVKVPRPEVATLR</sequence>
<reference evidence="1 2" key="1">
    <citation type="submission" date="2024-09" db="EMBL/GenBank/DDBJ databases">
        <title>Novel species of the genus Pelomonas and Roseateles isolated from streams.</title>
        <authorList>
            <person name="Lu H."/>
        </authorList>
    </citation>
    <scope>NUCLEOTIDE SEQUENCE [LARGE SCALE GENOMIC DNA]</scope>
    <source>
        <strain evidence="1 2">DC23W</strain>
    </source>
</reference>
<evidence type="ECO:0000313" key="1">
    <source>
        <dbReference type="EMBL" id="MFG6415357.1"/>
    </source>
</evidence>
<dbReference type="Proteomes" id="UP001606300">
    <property type="component" value="Unassembled WGS sequence"/>
</dbReference>
<proteinExistence type="predicted"/>
<dbReference type="EMBL" id="JBIGHY010000005">
    <property type="protein sequence ID" value="MFG6415357.1"/>
    <property type="molecule type" value="Genomic_DNA"/>
</dbReference>
<comment type="caution">
    <text evidence="1">The sequence shown here is derived from an EMBL/GenBank/DDBJ whole genome shotgun (WGS) entry which is preliminary data.</text>
</comment>